<dbReference type="EMBL" id="JBHTJG010000003">
    <property type="protein sequence ID" value="MFD0946503.1"/>
    <property type="molecule type" value="Genomic_DNA"/>
</dbReference>
<accession>A0ABW3H8N4</accession>
<dbReference type="InterPro" id="IPR003953">
    <property type="entry name" value="FAD-dep_OxRdtase_2_FAD-bd"/>
</dbReference>
<sequence length="623" mass="67771">MEEERGETPKGEAPSSGYSRRDLGRLAGLSALALAAPLIVTNQSPSTHVPKPGGWHSSDILVIGSGFAGVFAALEAVRHGMTVTLVDKGTVGWSGLSPWASDSRPFDPSIYDRKEWIDNLAINTEWLFDRKWMDIFLDESMEIFDILERWGCHAVRPFERSTVFRRLLEDAGVTLVERVMVTSLLQDGAGRVNGALGFTYDDSQEPCAPVRFAARAVISCAGAGAYKSPGFPNWGQTFDGDALAYEAGAWITGKEFHDTHPTFSKNPAASYDGWRWAQTVKGAYVMVGPPEPLMGGLTLGNAINVSHGRLMRVPGGGPGGEPPPEPGVPRKPSPHEIANRNYVGKGFLARSDLTLDFGGPPEDGSVPEQGFRVGGATAGMGVHKGEGVYCSDYSCGAAGVPGLYAAGDALGSMLCGPLYPGRGFASFGSAIQGRRAARSAVEYVRKAPAARIDRAALDRKIEALFAPRTRKEGFSPAWVTQVLRNTMTPLHILYIKDPRRLDGALASIEYLRSRVVPHMVAGDGHQLRVAIEAQNMLLNAEMKLRAGLFRTESRGTHFREDYPFRDDANWFCLVVMRKGEDGMVLEKRPLPDAWRPPAAMAYRQRYPRVWPGEDAQLQSRGIA</sequence>
<dbReference type="SUPFAM" id="SSF46977">
    <property type="entry name" value="Succinate dehydrogenase/fumarate reductase flavoprotein C-terminal domain"/>
    <property type="match status" value="1"/>
</dbReference>
<keyword evidence="1" id="KW-0285">Flavoprotein</keyword>
<name>A0ABW3H8N4_9SPHN</name>
<evidence type="ECO:0000313" key="6">
    <source>
        <dbReference type="Proteomes" id="UP001596977"/>
    </source>
</evidence>
<feature type="domain" description="FAD-dependent oxidoreductase 2 FAD-binding" evidence="3">
    <location>
        <begin position="59"/>
        <end position="156"/>
    </location>
</feature>
<dbReference type="PANTHER" id="PTHR11632">
    <property type="entry name" value="SUCCINATE DEHYDROGENASE 2 FLAVOPROTEIN SUBUNIT"/>
    <property type="match status" value="1"/>
</dbReference>
<dbReference type="InterPro" id="IPR037099">
    <property type="entry name" value="Fum_R/Succ_DH_flav-like_C_sf"/>
</dbReference>
<dbReference type="Pfam" id="PF02910">
    <property type="entry name" value="Succ_DH_flav_C"/>
    <property type="match status" value="1"/>
</dbReference>
<dbReference type="InterPro" id="IPR036188">
    <property type="entry name" value="FAD/NAD-bd_sf"/>
</dbReference>
<evidence type="ECO:0000256" key="1">
    <source>
        <dbReference type="ARBA" id="ARBA00022630"/>
    </source>
</evidence>
<proteinExistence type="predicted"/>
<dbReference type="InterPro" id="IPR015939">
    <property type="entry name" value="Fum_Rdtase/Succ_DH_flav-like_C"/>
</dbReference>
<feature type="domain" description="Fumarate reductase/succinate dehydrogenase flavoprotein-like C-terminal" evidence="4">
    <location>
        <begin position="495"/>
        <end position="593"/>
    </location>
</feature>
<keyword evidence="6" id="KW-1185">Reference proteome</keyword>
<dbReference type="RefSeq" id="WP_264943871.1">
    <property type="nucleotide sequence ID" value="NZ_JAPDRA010000003.1"/>
</dbReference>
<dbReference type="PIRSF" id="PIRSF000171">
    <property type="entry name" value="SDHA_APRA_LASPO"/>
    <property type="match status" value="1"/>
</dbReference>
<comment type="caution">
    <text evidence="5">The sequence shown here is derived from an EMBL/GenBank/DDBJ whole genome shotgun (WGS) entry which is preliminary data.</text>
</comment>
<dbReference type="Proteomes" id="UP001596977">
    <property type="component" value="Unassembled WGS sequence"/>
</dbReference>
<keyword evidence="2" id="KW-0560">Oxidoreductase</keyword>
<organism evidence="5 6">
    <name type="scientific">Sphingomonas canadensis</name>
    <dbReference type="NCBI Taxonomy" id="1219257"/>
    <lineage>
        <taxon>Bacteria</taxon>
        <taxon>Pseudomonadati</taxon>
        <taxon>Pseudomonadota</taxon>
        <taxon>Alphaproteobacteria</taxon>
        <taxon>Sphingomonadales</taxon>
        <taxon>Sphingomonadaceae</taxon>
        <taxon>Sphingomonas</taxon>
    </lineage>
</organism>
<protein>
    <submittedName>
        <fullName evidence="5">FAD-binding protein</fullName>
    </submittedName>
</protein>
<dbReference type="Gene3D" id="3.50.50.60">
    <property type="entry name" value="FAD/NAD(P)-binding domain"/>
    <property type="match status" value="2"/>
</dbReference>
<dbReference type="InterPro" id="IPR030664">
    <property type="entry name" value="SdhA/FrdA/AprA"/>
</dbReference>
<gene>
    <name evidence="5" type="ORF">ACFQ1E_09160</name>
</gene>
<dbReference type="Pfam" id="PF00890">
    <property type="entry name" value="FAD_binding_2"/>
    <property type="match status" value="1"/>
</dbReference>
<dbReference type="PRINTS" id="PR00368">
    <property type="entry name" value="FADPNR"/>
</dbReference>
<dbReference type="SUPFAM" id="SSF51905">
    <property type="entry name" value="FAD/NAD(P)-binding domain"/>
    <property type="match status" value="1"/>
</dbReference>
<reference evidence="6" key="1">
    <citation type="journal article" date="2019" name="Int. J. Syst. Evol. Microbiol.">
        <title>The Global Catalogue of Microorganisms (GCM) 10K type strain sequencing project: providing services to taxonomists for standard genome sequencing and annotation.</title>
        <authorList>
            <consortium name="The Broad Institute Genomics Platform"/>
            <consortium name="The Broad Institute Genome Sequencing Center for Infectious Disease"/>
            <person name="Wu L."/>
            <person name="Ma J."/>
        </authorList>
    </citation>
    <scope>NUCLEOTIDE SEQUENCE [LARGE SCALE GENOMIC DNA]</scope>
    <source>
        <strain evidence="6">CCUG 62982</strain>
    </source>
</reference>
<dbReference type="PRINTS" id="PR00411">
    <property type="entry name" value="PNDRDTASEI"/>
</dbReference>
<evidence type="ECO:0000313" key="5">
    <source>
        <dbReference type="EMBL" id="MFD0946503.1"/>
    </source>
</evidence>
<evidence type="ECO:0000256" key="2">
    <source>
        <dbReference type="ARBA" id="ARBA00023002"/>
    </source>
</evidence>
<evidence type="ECO:0000259" key="4">
    <source>
        <dbReference type="Pfam" id="PF02910"/>
    </source>
</evidence>
<dbReference type="PANTHER" id="PTHR11632:SF73">
    <property type="entry name" value="BLR3196 PROTEIN"/>
    <property type="match status" value="1"/>
</dbReference>
<evidence type="ECO:0000259" key="3">
    <source>
        <dbReference type="Pfam" id="PF00890"/>
    </source>
</evidence>